<proteinExistence type="predicted"/>
<evidence type="ECO:0000313" key="1">
    <source>
        <dbReference type="EMBL" id="RWR88498.1"/>
    </source>
</evidence>
<keyword evidence="2" id="KW-1185">Reference proteome</keyword>
<accession>A0A443PCL5</accession>
<dbReference type="Proteomes" id="UP000283530">
    <property type="component" value="Unassembled WGS sequence"/>
</dbReference>
<reference evidence="1 2" key="1">
    <citation type="journal article" date="2019" name="Nat. Plants">
        <title>Stout camphor tree genome fills gaps in understanding of flowering plant genome evolution.</title>
        <authorList>
            <person name="Chaw S.M."/>
            <person name="Liu Y.C."/>
            <person name="Wu Y.W."/>
            <person name="Wang H.Y."/>
            <person name="Lin C.I."/>
            <person name="Wu C.S."/>
            <person name="Ke H.M."/>
            <person name="Chang L.Y."/>
            <person name="Hsu C.Y."/>
            <person name="Yang H.T."/>
            <person name="Sudianto E."/>
            <person name="Hsu M.H."/>
            <person name="Wu K.P."/>
            <person name="Wang L.N."/>
            <person name="Leebens-Mack J.H."/>
            <person name="Tsai I.J."/>
        </authorList>
    </citation>
    <scope>NUCLEOTIDE SEQUENCE [LARGE SCALE GENOMIC DNA]</scope>
    <source>
        <strain evidence="2">cv. Chaw 1501</strain>
        <tissue evidence="1">Young leaves</tissue>
    </source>
</reference>
<organism evidence="1 2">
    <name type="scientific">Cinnamomum micranthum f. kanehirae</name>
    <dbReference type="NCBI Taxonomy" id="337451"/>
    <lineage>
        <taxon>Eukaryota</taxon>
        <taxon>Viridiplantae</taxon>
        <taxon>Streptophyta</taxon>
        <taxon>Embryophyta</taxon>
        <taxon>Tracheophyta</taxon>
        <taxon>Spermatophyta</taxon>
        <taxon>Magnoliopsida</taxon>
        <taxon>Magnoliidae</taxon>
        <taxon>Laurales</taxon>
        <taxon>Lauraceae</taxon>
        <taxon>Cinnamomum</taxon>
    </lineage>
</organism>
<dbReference type="OrthoDB" id="1999514at2759"/>
<evidence type="ECO:0000313" key="2">
    <source>
        <dbReference type="Proteomes" id="UP000283530"/>
    </source>
</evidence>
<dbReference type="EMBL" id="QPKB01000007">
    <property type="protein sequence ID" value="RWR88498.1"/>
    <property type="molecule type" value="Genomic_DNA"/>
</dbReference>
<dbReference type="AlphaFoldDB" id="A0A443PCL5"/>
<sequence>MARPFLSLKTAITRNSGSLGGKVYLAYVAKALEKLQDWKVVMKYQRKNGSLFNFTIHHCSCSDPS</sequence>
<protein>
    <submittedName>
        <fullName evidence="1">Ent-kaur-16-ene synthase, chloroplastic isoform X1</fullName>
    </submittedName>
</protein>
<name>A0A443PCL5_9MAGN</name>
<gene>
    <name evidence="1" type="ORF">CKAN_01751100</name>
</gene>
<comment type="caution">
    <text evidence="1">The sequence shown here is derived from an EMBL/GenBank/DDBJ whole genome shotgun (WGS) entry which is preliminary data.</text>
</comment>